<dbReference type="PANTHER" id="PTHR16222:SF12">
    <property type="entry name" value="ADP-RIBOSYLGLYCOHYDROLASE-RELATED"/>
    <property type="match status" value="1"/>
</dbReference>
<sequence length="382" mass="40150">MPDHEKSLLEDKSVGALLGSAAGDAIGGAVEGWTPDAIRERHGGWVTGIVGPWYDDWRNARPIAPYHKGDGHITDDTLMTHALVEVYDETRAHLDAYAIAEKLVPKMLAGKRWVPELEADALLLQRVFLAEKWLVARLHYGHIDPREAGVGNIVNCGAAMYAAPVGIANAGDPAGAYAEAIDLAGAHQSSYGREAAGVFAAAVAAAMVPEATASSAVEAALDLAKDGTRLAVAAVAEVAEGLDDWEQAIPLLRKAIEPFDTVGPDYRDQSLDARRPSRTKAIEELPVALGFVLVSGGDVRQAVLGGTNYGRDADSIASMAGAVAGALSGRAGVPEEWTSRIAEASKTDLVAPGRVMASVARDLRAADAERWARRTAALDALN</sequence>
<organism evidence="1 2">
    <name type="scientific">Kribbella lupini</name>
    <dbReference type="NCBI Taxonomy" id="291602"/>
    <lineage>
        <taxon>Bacteria</taxon>
        <taxon>Bacillati</taxon>
        <taxon>Actinomycetota</taxon>
        <taxon>Actinomycetes</taxon>
        <taxon>Propionibacteriales</taxon>
        <taxon>Kribbellaceae</taxon>
        <taxon>Kribbella</taxon>
    </lineage>
</organism>
<dbReference type="SUPFAM" id="SSF101478">
    <property type="entry name" value="ADP-ribosylglycohydrolase"/>
    <property type="match status" value="1"/>
</dbReference>
<proteinExistence type="predicted"/>
<dbReference type="Gene3D" id="1.10.4080.10">
    <property type="entry name" value="ADP-ribosylation/Crystallin J1"/>
    <property type="match status" value="1"/>
</dbReference>
<protein>
    <submittedName>
        <fullName evidence="1">ADP-ribosylglycohydrolase family protein</fullName>
    </submittedName>
</protein>
<dbReference type="InterPro" id="IPR005502">
    <property type="entry name" value="Ribosyl_crysJ1"/>
</dbReference>
<dbReference type="InterPro" id="IPR050792">
    <property type="entry name" value="ADP-ribosylglycohydrolase"/>
</dbReference>
<gene>
    <name evidence="1" type="ORF">GCM10009741_75000</name>
</gene>
<evidence type="ECO:0000313" key="2">
    <source>
        <dbReference type="Proteomes" id="UP001500363"/>
    </source>
</evidence>
<name>A0ABN2CLY0_9ACTN</name>
<accession>A0ABN2CLY0</accession>
<dbReference type="InterPro" id="IPR036705">
    <property type="entry name" value="Ribosyl_crysJ1_sf"/>
</dbReference>
<dbReference type="Proteomes" id="UP001500363">
    <property type="component" value="Unassembled WGS sequence"/>
</dbReference>
<reference evidence="1 2" key="1">
    <citation type="journal article" date="2019" name="Int. J. Syst. Evol. Microbiol.">
        <title>The Global Catalogue of Microorganisms (GCM) 10K type strain sequencing project: providing services to taxonomists for standard genome sequencing and annotation.</title>
        <authorList>
            <consortium name="The Broad Institute Genomics Platform"/>
            <consortium name="The Broad Institute Genome Sequencing Center for Infectious Disease"/>
            <person name="Wu L."/>
            <person name="Ma J."/>
        </authorList>
    </citation>
    <scope>NUCLEOTIDE SEQUENCE [LARGE SCALE GENOMIC DNA]</scope>
    <source>
        <strain evidence="1 2">JCM 14303</strain>
    </source>
</reference>
<dbReference type="RefSeq" id="WP_344182946.1">
    <property type="nucleotide sequence ID" value="NZ_BAAANC010000005.1"/>
</dbReference>
<comment type="caution">
    <text evidence="1">The sequence shown here is derived from an EMBL/GenBank/DDBJ whole genome shotgun (WGS) entry which is preliminary data.</text>
</comment>
<dbReference type="PANTHER" id="PTHR16222">
    <property type="entry name" value="ADP-RIBOSYLGLYCOHYDROLASE"/>
    <property type="match status" value="1"/>
</dbReference>
<evidence type="ECO:0000313" key="1">
    <source>
        <dbReference type="EMBL" id="GAA1558981.1"/>
    </source>
</evidence>
<dbReference type="EMBL" id="BAAANC010000005">
    <property type="protein sequence ID" value="GAA1558981.1"/>
    <property type="molecule type" value="Genomic_DNA"/>
</dbReference>
<keyword evidence="2" id="KW-1185">Reference proteome</keyword>
<dbReference type="Pfam" id="PF03747">
    <property type="entry name" value="ADP_ribosyl_GH"/>
    <property type="match status" value="1"/>
</dbReference>